<evidence type="ECO:0000256" key="5">
    <source>
        <dbReference type="ARBA" id="ARBA00022723"/>
    </source>
</evidence>
<dbReference type="AlphaFoldDB" id="A0A818TCM7"/>
<accession>A0A818TCM7</accession>
<dbReference type="InterPro" id="IPR009050">
    <property type="entry name" value="Globin-like_sf"/>
</dbReference>
<dbReference type="InterPro" id="IPR017938">
    <property type="entry name" value="Riboflavin_synthase-like_b-brl"/>
</dbReference>
<dbReference type="SUPFAM" id="SSF52343">
    <property type="entry name" value="Ferredoxin reductase-like, C-terminal NADP-linked domain"/>
    <property type="match status" value="1"/>
</dbReference>
<keyword evidence="3" id="KW-0216">Detoxification</keyword>
<dbReference type="InterPro" id="IPR012292">
    <property type="entry name" value="Globin/Proto"/>
</dbReference>
<proteinExistence type="inferred from homology"/>
<keyword evidence="5" id="KW-0479">Metal-binding</keyword>
<evidence type="ECO:0000259" key="11">
    <source>
        <dbReference type="PROSITE" id="PS51384"/>
    </source>
</evidence>
<evidence type="ECO:0000256" key="7">
    <source>
        <dbReference type="ARBA" id="ARBA00023027"/>
    </source>
</evidence>
<dbReference type="Proteomes" id="UP000663874">
    <property type="component" value="Unassembled WGS sequence"/>
</dbReference>
<dbReference type="Gene3D" id="3.40.50.80">
    <property type="entry name" value="Nucleotide-binding domain of ferredoxin-NADP reductase (FNR) module"/>
    <property type="match status" value="1"/>
</dbReference>
<dbReference type="PROSITE" id="PS01033">
    <property type="entry name" value="GLOBIN"/>
    <property type="match status" value="1"/>
</dbReference>
<dbReference type="EMBL" id="CAJOAX010002359">
    <property type="protein sequence ID" value="CAF3790616.1"/>
    <property type="molecule type" value="Genomic_DNA"/>
</dbReference>
<evidence type="ECO:0000256" key="6">
    <source>
        <dbReference type="ARBA" id="ARBA00023004"/>
    </source>
</evidence>
<keyword evidence="7" id="KW-0520">NAD</keyword>
<comment type="catalytic activity">
    <reaction evidence="9">
        <text>2 nitric oxide + NADPH + 2 O2 = 2 nitrate + NADP(+) + H(+)</text>
        <dbReference type="Rhea" id="RHEA:19465"/>
        <dbReference type="ChEBI" id="CHEBI:15378"/>
        <dbReference type="ChEBI" id="CHEBI:15379"/>
        <dbReference type="ChEBI" id="CHEBI:16480"/>
        <dbReference type="ChEBI" id="CHEBI:17632"/>
        <dbReference type="ChEBI" id="CHEBI:57783"/>
        <dbReference type="ChEBI" id="CHEBI:58349"/>
        <dbReference type="EC" id="1.14.12.17"/>
    </reaction>
</comment>
<feature type="domain" description="FAD-binding FR-type" evidence="11">
    <location>
        <begin position="219"/>
        <end position="326"/>
    </location>
</feature>
<dbReference type="GO" id="GO:0071949">
    <property type="term" value="F:FAD binding"/>
    <property type="evidence" value="ECO:0007669"/>
    <property type="project" value="TreeGrafter"/>
</dbReference>
<keyword evidence="4" id="KW-0349">Heme</keyword>
<organism evidence="12 14">
    <name type="scientific">Rotaria sordida</name>
    <dbReference type="NCBI Taxonomy" id="392033"/>
    <lineage>
        <taxon>Eukaryota</taxon>
        <taxon>Metazoa</taxon>
        <taxon>Spiralia</taxon>
        <taxon>Gnathifera</taxon>
        <taxon>Rotifera</taxon>
        <taxon>Eurotatoria</taxon>
        <taxon>Bdelloidea</taxon>
        <taxon>Philodinida</taxon>
        <taxon>Philodinidae</taxon>
        <taxon>Rotaria</taxon>
    </lineage>
</organism>
<feature type="domain" description="Globin" evidence="10">
    <location>
        <begin position="69"/>
        <end position="206"/>
    </location>
</feature>
<evidence type="ECO:0000313" key="14">
    <source>
        <dbReference type="Proteomes" id="UP000663874"/>
    </source>
</evidence>
<dbReference type="PROSITE" id="PS51384">
    <property type="entry name" value="FAD_FR"/>
    <property type="match status" value="1"/>
</dbReference>
<sequence length="455" mass="50646">MKQVLKENGQFTRDLNLFTSGRVLSMIDVIHLGFILIGINRPIYIDCSGDFFSIKQPNSTYYSKTKMSNITAEQKKLLQSTVATMREHGKDITTKFYATLFKEHPEFRNFFNQTNQQTGKQPAALAETVFQFVEHLDNLDVMTPQMSRLSTKHRAVTVKPEHYPVVGKYLIQSIKEYLGDKGTPEVMAAWQALYDLMSSVFIKKEKELYDQLGNDERDKGFVPFSVAKKENIAAGSTHLFTLTRQDGGKIWPFTVGQYITVRVEKDGVLHHGHYNPVEPCNGNDYSIVCREGHNDQNTIVSEELIHNRAVGSTVLVSAPAGTFGLVKDAKQHLFIAGGIGISSLMGMINELNKQGKAASATVIQCAQTEDRATFANQLRNILPKGQHTVLTKENPISKDHIQGKLQADTHVYTSGSETFLAAVENILNGAGHPRSNIHIKSIEPTLGLLKAIGRK</sequence>
<dbReference type="GO" id="GO:0071500">
    <property type="term" value="P:cellular response to nitrosative stress"/>
    <property type="evidence" value="ECO:0007669"/>
    <property type="project" value="TreeGrafter"/>
</dbReference>
<dbReference type="Proteomes" id="UP000663823">
    <property type="component" value="Unassembled WGS sequence"/>
</dbReference>
<dbReference type="GO" id="GO:0019825">
    <property type="term" value="F:oxygen binding"/>
    <property type="evidence" value="ECO:0007669"/>
    <property type="project" value="InterPro"/>
</dbReference>
<dbReference type="GO" id="GO:0020037">
    <property type="term" value="F:heme binding"/>
    <property type="evidence" value="ECO:0007669"/>
    <property type="project" value="InterPro"/>
</dbReference>
<dbReference type="SUPFAM" id="SSF63380">
    <property type="entry name" value="Riboflavin synthase domain-like"/>
    <property type="match status" value="1"/>
</dbReference>
<keyword evidence="6" id="KW-0408">Iron</keyword>
<gene>
    <name evidence="12" type="ORF">FNK824_LOCUS7656</name>
    <name evidence="13" type="ORF">OTI717_LOCUS17697</name>
</gene>
<dbReference type="EC" id="1.14.12.17" evidence="2"/>
<evidence type="ECO:0000256" key="2">
    <source>
        <dbReference type="ARBA" id="ARBA00012229"/>
    </source>
</evidence>
<dbReference type="InterPro" id="IPR017927">
    <property type="entry name" value="FAD-bd_FR_type"/>
</dbReference>
<dbReference type="Gene3D" id="1.10.490.10">
    <property type="entry name" value="Globins"/>
    <property type="match status" value="1"/>
</dbReference>
<comment type="catalytic activity">
    <reaction evidence="8">
        <text>2 nitric oxide + NADH + 2 O2 = 2 nitrate + NAD(+) + H(+)</text>
        <dbReference type="Rhea" id="RHEA:19469"/>
        <dbReference type="ChEBI" id="CHEBI:15378"/>
        <dbReference type="ChEBI" id="CHEBI:15379"/>
        <dbReference type="ChEBI" id="CHEBI:16480"/>
        <dbReference type="ChEBI" id="CHEBI:17632"/>
        <dbReference type="ChEBI" id="CHEBI:57540"/>
        <dbReference type="ChEBI" id="CHEBI:57945"/>
        <dbReference type="EC" id="1.14.12.17"/>
    </reaction>
</comment>
<name>A0A818TCM7_9BILA</name>
<evidence type="ECO:0000256" key="8">
    <source>
        <dbReference type="ARBA" id="ARBA00048649"/>
    </source>
</evidence>
<dbReference type="PRINTS" id="PR00410">
    <property type="entry name" value="PHEHYDRXLASE"/>
</dbReference>
<dbReference type="PANTHER" id="PTHR43396:SF3">
    <property type="entry name" value="FLAVOHEMOPROTEIN"/>
    <property type="match status" value="1"/>
</dbReference>
<dbReference type="PANTHER" id="PTHR43396">
    <property type="entry name" value="FLAVOHEMOPROTEIN"/>
    <property type="match status" value="1"/>
</dbReference>
<evidence type="ECO:0000259" key="10">
    <source>
        <dbReference type="PROSITE" id="PS01033"/>
    </source>
</evidence>
<dbReference type="Gene3D" id="2.40.30.10">
    <property type="entry name" value="Translation factors"/>
    <property type="match status" value="1"/>
</dbReference>
<dbReference type="Pfam" id="PF00042">
    <property type="entry name" value="Globin"/>
    <property type="match status" value="1"/>
</dbReference>
<evidence type="ECO:0000313" key="13">
    <source>
        <dbReference type="EMBL" id="CAF3790616.1"/>
    </source>
</evidence>
<evidence type="ECO:0000256" key="1">
    <source>
        <dbReference type="ARBA" id="ARBA00006401"/>
    </source>
</evidence>
<comment type="similarity">
    <text evidence="1">In the C-terminal section; belongs to the flavoprotein pyridine nucleotide cytochrome reductase family.</text>
</comment>
<dbReference type="InterPro" id="IPR000971">
    <property type="entry name" value="Globin"/>
</dbReference>
<evidence type="ECO:0000256" key="4">
    <source>
        <dbReference type="ARBA" id="ARBA00022617"/>
    </source>
</evidence>
<dbReference type="FunFam" id="1.10.490.10:FF:000003">
    <property type="entry name" value="Flavohemoprotein"/>
    <property type="match status" value="1"/>
</dbReference>
<dbReference type="EMBL" id="CAJOBE010000720">
    <property type="protein sequence ID" value="CAF3678085.1"/>
    <property type="molecule type" value="Genomic_DNA"/>
</dbReference>
<dbReference type="InterPro" id="IPR039261">
    <property type="entry name" value="FNR_nucleotide-bd"/>
</dbReference>
<evidence type="ECO:0000256" key="9">
    <source>
        <dbReference type="ARBA" id="ARBA00049433"/>
    </source>
</evidence>
<protein>
    <recommendedName>
        <fullName evidence="2">nitric oxide dioxygenase</fullName>
        <ecNumber evidence="2">1.14.12.17</ecNumber>
    </recommendedName>
</protein>
<dbReference type="GO" id="GO:0009636">
    <property type="term" value="P:response to toxic substance"/>
    <property type="evidence" value="ECO:0007669"/>
    <property type="project" value="UniProtKB-KW"/>
</dbReference>
<reference evidence="12" key="1">
    <citation type="submission" date="2021-02" db="EMBL/GenBank/DDBJ databases">
        <authorList>
            <person name="Nowell W R."/>
        </authorList>
    </citation>
    <scope>NUCLEOTIDE SEQUENCE</scope>
</reference>
<dbReference type="GO" id="GO:0046210">
    <property type="term" value="P:nitric oxide catabolic process"/>
    <property type="evidence" value="ECO:0007669"/>
    <property type="project" value="TreeGrafter"/>
</dbReference>
<dbReference type="SUPFAM" id="SSF46458">
    <property type="entry name" value="Globin-like"/>
    <property type="match status" value="1"/>
</dbReference>
<dbReference type="GO" id="GO:0046872">
    <property type="term" value="F:metal ion binding"/>
    <property type="evidence" value="ECO:0007669"/>
    <property type="project" value="UniProtKB-KW"/>
</dbReference>
<dbReference type="CDD" id="cd08922">
    <property type="entry name" value="FHb-globin"/>
    <property type="match status" value="1"/>
</dbReference>
<evidence type="ECO:0000313" key="12">
    <source>
        <dbReference type="EMBL" id="CAF3678085.1"/>
    </source>
</evidence>
<dbReference type="GO" id="GO:0008941">
    <property type="term" value="F:nitric oxide dioxygenase NAD(P)H activity"/>
    <property type="evidence" value="ECO:0007669"/>
    <property type="project" value="UniProtKB-EC"/>
</dbReference>
<evidence type="ECO:0000256" key="3">
    <source>
        <dbReference type="ARBA" id="ARBA00022575"/>
    </source>
</evidence>
<comment type="caution">
    <text evidence="12">The sequence shown here is derived from an EMBL/GenBank/DDBJ whole genome shotgun (WGS) entry which is preliminary data.</text>
</comment>